<proteinExistence type="predicted"/>
<dbReference type="Proteomes" id="UP000598971">
    <property type="component" value="Unassembled WGS sequence"/>
</dbReference>
<gene>
    <name evidence="1" type="ORF">GD597_12315</name>
</gene>
<dbReference type="AlphaFoldDB" id="A0A8J8FE32"/>
<dbReference type="EMBL" id="WHPF01000008">
    <property type="protein sequence ID" value="NNV56248.1"/>
    <property type="molecule type" value="Genomic_DNA"/>
</dbReference>
<keyword evidence="2" id="KW-1185">Reference proteome</keyword>
<comment type="caution">
    <text evidence="1">The sequence shown here is derived from an EMBL/GenBank/DDBJ whole genome shotgun (WGS) entry which is preliminary data.</text>
</comment>
<accession>A0A8J8FE32</accession>
<sequence length="197" mass="21969">MNWIYTKLCLHTSSVLRQKALLPMLLILMVMGTNMQSAFAFGGKDSAFKAVNNGIPTITTLEACKLPGDMYSRIKHLSPDAILGFKEEFQATNITDEGVEIMSTVTLRFYNNHIIGYIKDALLNNSSQIIGKSMVDIPVEWMCIPPGPNHPFHFSNNIKELIAIAGVEGCKNWVQKDAEIQLTFFGEKGKKKKSSKK</sequence>
<organism evidence="1 2">
    <name type="scientific">Limnovirga soli</name>
    <dbReference type="NCBI Taxonomy" id="2656915"/>
    <lineage>
        <taxon>Bacteria</taxon>
        <taxon>Pseudomonadati</taxon>
        <taxon>Bacteroidota</taxon>
        <taxon>Chitinophagia</taxon>
        <taxon>Chitinophagales</taxon>
        <taxon>Chitinophagaceae</taxon>
        <taxon>Limnovirga</taxon>
    </lineage>
</organism>
<reference evidence="1" key="1">
    <citation type="submission" date="2019-10" db="EMBL/GenBank/DDBJ databases">
        <title>Draft genome sequence of Panacibacter sp. KCS-6.</title>
        <authorList>
            <person name="Yim K.J."/>
        </authorList>
    </citation>
    <scope>NUCLEOTIDE SEQUENCE</scope>
    <source>
        <strain evidence="1">KCS-6</strain>
    </source>
</reference>
<dbReference type="RefSeq" id="WP_171608189.1">
    <property type="nucleotide sequence ID" value="NZ_WHPF01000008.1"/>
</dbReference>
<protein>
    <submittedName>
        <fullName evidence="1">Uncharacterized protein</fullName>
    </submittedName>
</protein>
<name>A0A8J8FE32_9BACT</name>
<evidence type="ECO:0000313" key="1">
    <source>
        <dbReference type="EMBL" id="NNV56248.1"/>
    </source>
</evidence>
<evidence type="ECO:0000313" key="2">
    <source>
        <dbReference type="Proteomes" id="UP000598971"/>
    </source>
</evidence>